<dbReference type="Pfam" id="PF08448">
    <property type="entry name" value="PAS_4"/>
    <property type="match status" value="1"/>
</dbReference>
<dbReference type="CDD" id="cd00130">
    <property type="entry name" value="PAS"/>
    <property type="match status" value="1"/>
</dbReference>
<dbReference type="EC" id="2.7.13.3" evidence="2"/>
<protein>
    <recommendedName>
        <fullName evidence="2">histidine kinase</fullName>
        <ecNumber evidence="2">2.7.13.3</ecNumber>
    </recommendedName>
</protein>
<dbReference type="InterPro" id="IPR036097">
    <property type="entry name" value="HisK_dim/P_sf"/>
</dbReference>
<evidence type="ECO:0000256" key="4">
    <source>
        <dbReference type="ARBA" id="ARBA00022679"/>
    </source>
</evidence>
<comment type="catalytic activity">
    <reaction evidence="1">
        <text>ATP + protein L-histidine = ADP + protein N-phospho-L-histidine.</text>
        <dbReference type="EC" id="2.7.13.3"/>
    </reaction>
</comment>
<evidence type="ECO:0000259" key="8">
    <source>
        <dbReference type="PROSITE" id="PS50113"/>
    </source>
</evidence>
<dbReference type="InterPro" id="IPR000014">
    <property type="entry name" value="PAS"/>
</dbReference>
<dbReference type="Proteomes" id="UP000290545">
    <property type="component" value="Unassembled WGS sequence"/>
</dbReference>
<dbReference type="PROSITE" id="PS50113">
    <property type="entry name" value="PAC"/>
    <property type="match status" value="1"/>
</dbReference>
<dbReference type="InterPro" id="IPR003661">
    <property type="entry name" value="HisK_dim/P_dom"/>
</dbReference>
<keyword evidence="6" id="KW-0812">Transmembrane</keyword>
<dbReference type="Pfam" id="PF00512">
    <property type="entry name" value="HisKA"/>
    <property type="match status" value="1"/>
</dbReference>
<dbReference type="AlphaFoldDB" id="A0A4Q1D1V9"/>
<dbReference type="Gene3D" id="3.30.450.20">
    <property type="entry name" value="PAS domain"/>
    <property type="match status" value="2"/>
</dbReference>
<keyword evidence="3" id="KW-0597">Phosphoprotein</keyword>
<dbReference type="SUPFAM" id="SSF55785">
    <property type="entry name" value="PYP-like sensor domain (PAS domain)"/>
    <property type="match status" value="2"/>
</dbReference>
<dbReference type="EMBL" id="SDHZ01000005">
    <property type="protein sequence ID" value="RXK80969.1"/>
    <property type="molecule type" value="Genomic_DNA"/>
</dbReference>
<feature type="domain" description="PAC" evidence="8">
    <location>
        <begin position="269"/>
        <end position="321"/>
    </location>
</feature>
<feature type="transmembrane region" description="Helical" evidence="6">
    <location>
        <begin position="7"/>
        <end position="23"/>
    </location>
</feature>
<dbReference type="PANTHER" id="PTHR43304">
    <property type="entry name" value="PHYTOCHROME-LIKE PROTEIN CPH1"/>
    <property type="match status" value="1"/>
</dbReference>
<reference evidence="9 10" key="1">
    <citation type="submission" date="2019-01" db="EMBL/GenBank/DDBJ databases">
        <title>Filimonas sp. strain TTM-71.</title>
        <authorList>
            <person name="Chen W.-M."/>
        </authorList>
    </citation>
    <scope>NUCLEOTIDE SEQUENCE [LARGE SCALE GENOMIC DNA]</scope>
    <source>
        <strain evidence="9 10">TTM-71</strain>
    </source>
</reference>
<feature type="domain" description="PAS" evidence="7">
    <location>
        <begin position="68"/>
        <end position="139"/>
    </location>
</feature>
<dbReference type="Pfam" id="PF00989">
    <property type="entry name" value="PAS"/>
    <property type="match status" value="1"/>
</dbReference>
<keyword evidence="10" id="KW-1185">Reference proteome</keyword>
<dbReference type="GO" id="GO:0000155">
    <property type="term" value="F:phosphorelay sensor kinase activity"/>
    <property type="evidence" value="ECO:0007669"/>
    <property type="project" value="InterPro"/>
</dbReference>
<dbReference type="GO" id="GO:0006355">
    <property type="term" value="P:regulation of DNA-templated transcription"/>
    <property type="evidence" value="ECO:0007669"/>
    <property type="project" value="InterPro"/>
</dbReference>
<evidence type="ECO:0000259" key="7">
    <source>
        <dbReference type="PROSITE" id="PS50112"/>
    </source>
</evidence>
<organism evidence="9 10">
    <name type="scientific">Filimonas effusa</name>
    <dbReference type="NCBI Taxonomy" id="2508721"/>
    <lineage>
        <taxon>Bacteria</taxon>
        <taxon>Pseudomonadati</taxon>
        <taxon>Bacteroidota</taxon>
        <taxon>Chitinophagia</taxon>
        <taxon>Chitinophagales</taxon>
        <taxon>Chitinophagaceae</taxon>
        <taxon>Filimonas</taxon>
    </lineage>
</organism>
<evidence type="ECO:0000313" key="9">
    <source>
        <dbReference type="EMBL" id="RXK80969.1"/>
    </source>
</evidence>
<dbReference type="OrthoDB" id="9124519at2"/>
<accession>A0A4Q1D1V9</accession>
<proteinExistence type="predicted"/>
<dbReference type="RefSeq" id="WP_129006190.1">
    <property type="nucleotide sequence ID" value="NZ_SDHZ01000005.1"/>
</dbReference>
<dbReference type="PANTHER" id="PTHR43304:SF1">
    <property type="entry name" value="PAC DOMAIN-CONTAINING PROTEIN"/>
    <property type="match status" value="1"/>
</dbReference>
<evidence type="ECO:0000256" key="3">
    <source>
        <dbReference type="ARBA" id="ARBA00022553"/>
    </source>
</evidence>
<dbReference type="SMART" id="SM00091">
    <property type="entry name" value="PAS"/>
    <property type="match status" value="2"/>
</dbReference>
<keyword evidence="5" id="KW-0418">Kinase</keyword>
<dbReference type="InterPro" id="IPR013656">
    <property type="entry name" value="PAS_4"/>
</dbReference>
<keyword evidence="4" id="KW-0808">Transferase</keyword>
<evidence type="ECO:0000256" key="5">
    <source>
        <dbReference type="ARBA" id="ARBA00022777"/>
    </source>
</evidence>
<evidence type="ECO:0000313" key="10">
    <source>
        <dbReference type="Proteomes" id="UP000290545"/>
    </source>
</evidence>
<evidence type="ECO:0000256" key="2">
    <source>
        <dbReference type="ARBA" id="ARBA00012438"/>
    </source>
</evidence>
<feature type="transmembrane region" description="Helical" evidence="6">
    <location>
        <begin position="43"/>
        <end position="62"/>
    </location>
</feature>
<dbReference type="SUPFAM" id="SSF47384">
    <property type="entry name" value="Homodimeric domain of signal transducing histidine kinase"/>
    <property type="match status" value="1"/>
</dbReference>
<name>A0A4Q1D1V9_9BACT</name>
<evidence type="ECO:0000256" key="1">
    <source>
        <dbReference type="ARBA" id="ARBA00000085"/>
    </source>
</evidence>
<dbReference type="InterPro" id="IPR035965">
    <property type="entry name" value="PAS-like_dom_sf"/>
</dbReference>
<dbReference type="NCBIfam" id="TIGR00229">
    <property type="entry name" value="sensory_box"/>
    <property type="match status" value="2"/>
</dbReference>
<evidence type="ECO:0000256" key="6">
    <source>
        <dbReference type="SAM" id="Phobius"/>
    </source>
</evidence>
<dbReference type="InterPro" id="IPR052162">
    <property type="entry name" value="Sensor_kinase/Photoreceptor"/>
</dbReference>
<dbReference type="InterPro" id="IPR000700">
    <property type="entry name" value="PAS-assoc_C"/>
</dbReference>
<comment type="caution">
    <text evidence="9">The sequence shown here is derived from an EMBL/GenBank/DDBJ whole genome shotgun (WGS) entry which is preliminary data.</text>
</comment>
<keyword evidence="6" id="KW-0472">Membrane</keyword>
<dbReference type="InterPro" id="IPR013767">
    <property type="entry name" value="PAS_fold"/>
</dbReference>
<dbReference type="PROSITE" id="PS50112">
    <property type="entry name" value="PAS"/>
    <property type="match status" value="1"/>
</dbReference>
<keyword evidence="6" id="KW-1133">Transmembrane helix</keyword>
<gene>
    <name evidence="9" type="ORF">ESB13_22715</name>
</gene>
<sequence>MKIYPFRISLIYFVLATVWIYTSDRFLIGLSPDSLTWAQSVKGFLFVLVTSVIIYFVTNAGYKRITRQELDYKRLFDESPHPIIVYDIETLKIVAANHVFFAKYGYTLQETVHLTILDLCLPEEKQAALEALKAIRHQPASDSGIWPSRNKAGEVFYITLTSYSSTFRGEQVRMVIVTDIGAELKARQALLESEKKLKSLIDNSSEAIFIIDKDMCITTGNLAFEKLVEQIDPELGKPKLPVALRDVPDAIEAASWIEYAQRALKGESIQVEKQYQLSTGETIYYQTVMNPIYDVNNEITGVGCFSRNVTQSKNIKLQLSRQLSQLREIAWIQSHELRRPLANIMGLVSLIEHDIQDPELLKENVELLRKSTNELDEIVKSIVAKSYQEKK</sequence>
<dbReference type="Gene3D" id="1.10.287.130">
    <property type="match status" value="1"/>
</dbReference>
<dbReference type="CDD" id="cd00082">
    <property type="entry name" value="HisKA"/>
    <property type="match status" value="1"/>
</dbReference>